<dbReference type="Proteomes" id="UP000676996">
    <property type="component" value="Unassembled WGS sequence"/>
</dbReference>
<comment type="caution">
    <text evidence="2">The sequence shown here is derived from an EMBL/GenBank/DDBJ whole genome shotgun (WGS) entry which is preliminary data.</text>
</comment>
<keyword evidence="3" id="KW-1185">Reference proteome</keyword>
<dbReference type="SUPFAM" id="SSF51126">
    <property type="entry name" value="Pectin lyase-like"/>
    <property type="match status" value="1"/>
</dbReference>
<dbReference type="InterPro" id="IPR011050">
    <property type="entry name" value="Pectin_lyase_fold/virulence"/>
</dbReference>
<proteinExistence type="predicted"/>
<feature type="region of interest" description="Disordered" evidence="1">
    <location>
        <begin position="569"/>
        <end position="601"/>
    </location>
</feature>
<evidence type="ECO:0000313" key="2">
    <source>
        <dbReference type="EMBL" id="MBR0552105.1"/>
    </source>
</evidence>
<evidence type="ECO:0000313" key="3">
    <source>
        <dbReference type="Proteomes" id="UP000676996"/>
    </source>
</evidence>
<name>A0A8T4IGA3_9SPHN</name>
<organism evidence="2 3">
    <name type="scientific">Stakelama marina</name>
    <dbReference type="NCBI Taxonomy" id="2826939"/>
    <lineage>
        <taxon>Bacteria</taxon>
        <taxon>Pseudomonadati</taxon>
        <taxon>Pseudomonadota</taxon>
        <taxon>Alphaproteobacteria</taxon>
        <taxon>Sphingomonadales</taxon>
        <taxon>Sphingomonadaceae</taxon>
        <taxon>Stakelama</taxon>
    </lineage>
</organism>
<gene>
    <name evidence="2" type="ORF">J7S20_06280</name>
</gene>
<accession>A0A8T4IGA3</accession>
<evidence type="ECO:0000256" key="1">
    <source>
        <dbReference type="SAM" id="MobiDB-lite"/>
    </source>
</evidence>
<protein>
    <submittedName>
        <fullName evidence="2">Uncharacterized protein</fullName>
    </submittedName>
</protein>
<dbReference type="RefSeq" id="WP_284053354.1">
    <property type="nucleotide sequence ID" value="NZ_JAGRQC010000001.1"/>
</dbReference>
<dbReference type="AlphaFoldDB" id="A0A8T4IGA3"/>
<reference evidence="2" key="1">
    <citation type="submission" date="2021-04" db="EMBL/GenBank/DDBJ databases">
        <title>Ouciella asimina sp. nov., isolated from the surface seawater in the hydrothermal field of Okinawa Trough.</title>
        <authorList>
            <person name="Shuang W."/>
        </authorList>
    </citation>
    <scope>NUCLEOTIDE SEQUENCE</scope>
    <source>
        <strain evidence="2">LXI357</strain>
    </source>
</reference>
<sequence>MKSSPQSAKRSQFGFQTLSASDNIKYRLAWTDMGEFSRRSILIAGTAVPAIVLIRSFGGRAAASPFKLGLFTEATGASIPADQDVVMTSGHGRVGLGAATYHFDSAVTAAQRAAYPNAIFVAADGRPFRLQGNRPELAMFGGRPDWRGSLNSSGDVITRSGTNNATTIQRALGYLQDFGGGTLEIAGSYGFDCPVGIIIPENVSIAGNGPEESKLVLTGKRLAPVFLWGTYGPAIRTQITPVAETRFDIENAPSGSLQIRLRNRNDAFAFHAGMIVYIEGMREKTHGNLTTPNLLRRITGVNPSDGSIALAQPLDDNYRSSALGSAGVRRLNMGTLPSTDQYTTDVTGRKWPLFVATRTSITDIAFVQGRGIGWPTLYTSAFDFTVDNVVMEGTYYWGMDPATNGRVTNTRWTFSNRALEAAYGSSDVVFADCAASRMAGGKAQDNAPLVWTNPAEGGKSLVFERFILKDPANKRIGDGHGTNVAFGLVNSQLIDSASTAPAGGIGFFIGQSSVVRGSQFVANRTSHQAGISFPSAMIRDGLFEHNIVNAAGAGDASIVVMGNGQVLNNEIGPSGRKSPADRVIRGKGPGNPAISGNQTGE</sequence>
<dbReference type="EMBL" id="JAGRQC010000001">
    <property type="protein sequence ID" value="MBR0552105.1"/>
    <property type="molecule type" value="Genomic_DNA"/>
</dbReference>